<organism evidence="1 2">
    <name type="scientific">Zizania palustris</name>
    <name type="common">Northern wild rice</name>
    <dbReference type="NCBI Taxonomy" id="103762"/>
    <lineage>
        <taxon>Eukaryota</taxon>
        <taxon>Viridiplantae</taxon>
        <taxon>Streptophyta</taxon>
        <taxon>Embryophyta</taxon>
        <taxon>Tracheophyta</taxon>
        <taxon>Spermatophyta</taxon>
        <taxon>Magnoliopsida</taxon>
        <taxon>Liliopsida</taxon>
        <taxon>Poales</taxon>
        <taxon>Poaceae</taxon>
        <taxon>BOP clade</taxon>
        <taxon>Oryzoideae</taxon>
        <taxon>Oryzeae</taxon>
        <taxon>Zizaniinae</taxon>
        <taxon>Zizania</taxon>
    </lineage>
</organism>
<reference evidence="1" key="2">
    <citation type="submission" date="2021-02" db="EMBL/GenBank/DDBJ databases">
        <authorList>
            <person name="Kimball J.A."/>
            <person name="Haas M.W."/>
            <person name="Macchietto M."/>
            <person name="Kono T."/>
            <person name="Duquette J."/>
            <person name="Shao M."/>
        </authorList>
    </citation>
    <scope>NUCLEOTIDE SEQUENCE</scope>
    <source>
        <tissue evidence="1">Fresh leaf tissue</tissue>
    </source>
</reference>
<protein>
    <submittedName>
        <fullName evidence="1">Uncharacterized protein</fullName>
    </submittedName>
</protein>
<sequence>MTTLATPFARKFTIPSMATTTRLSSLTMKMCYCLASSTATRTATTTRFIVSHDMLLYGAHDDGKLDVLLPSAHDVIYDNLQYNQDVSHDWLNELDEEDFNELLSG</sequence>
<comment type="caution">
    <text evidence="1">The sequence shown here is derived from an EMBL/GenBank/DDBJ whole genome shotgun (WGS) entry which is preliminary data.</text>
</comment>
<dbReference type="AlphaFoldDB" id="A0A8J5SXN4"/>
<reference evidence="1" key="1">
    <citation type="journal article" date="2021" name="bioRxiv">
        <title>Whole Genome Assembly and Annotation of Northern Wild Rice, Zizania palustris L., Supports a Whole Genome Duplication in the Zizania Genus.</title>
        <authorList>
            <person name="Haas M."/>
            <person name="Kono T."/>
            <person name="Macchietto M."/>
            <person name="Millas R."/>
            <person name="McGilp L."/>
            <person name="Shao M."/>
            <person name="Duquette J."/>
            <person name="Hirsch C.N."/>
            <person name="Kimball J."/>
        </authorList>
    </citation>
    <scope>NUCLEOTIDE SEQUENCE</scope>
    <source>
        <tissue evidence="1">Fresh leaf tissue</tissue>
    </source>
</reference>
<proteinExistence type="predicted"/>
<evidence type="ECO:0000313" key="2">
    <source>
        <dbReference type="Proteomes" id="UP000729402"/>
    </source>
</evidence>
<name>A0A8J5SXN4_ZIZPA</name>
<accession>A0A8J5SXN4</accession>
<dbReference type="Proteomes" id="UP000729402">
    <property type="component" value="Unassembled WGS sequence"/>
</dbReference>
<keyword evidence="2" id="KW-1185">Reference proteome</keyword>
<dbReference type="EMBL" id="JAAALK010000284">
    <property type="protein sequence ID" value="KAG8068965.1"/>
    <property type="molecule type" value="Genomic_DNA"/>
</dbReference>
<evidence type="ECO:0000313" key="1">
    <source>
        <dbReference type="EMBL" id="KAG8068965.1"/>
    </source>
</evidence>
<gene>
    <name evidence="1" type="ORF">GUJ93_ZPchr0005g15573</name>
</gene>